<feature type="compositionally biased region" description="Basic and acidic residues" evidence="1">
    <location>
        <begin position="1"/>
        <end position="10"/>
    </location>
</feature>
<dbReference type="AlphaFoldDB" id="A0AAV7MSN6"/>
<reference evidence="2" key="1">
    <citation type="journal article" date="2022" name="bioRxiv">
        <title>Sequencing and chromosome-scale assembly of the giantPleurodeles waltlgenome.</title>
        <authorList>
            <person name="Brown T."/>
            <person name="Elewa A."/>
            <person name="Iarovenko S."/>
            <person name="Subramanian E."/>
            <person name="Araus A.J."/>
            <person name="Petzold A."/>
            <person name="Susuki M."/>
            <person name="Suzuki K.-i.T."/>
            <person name="Hayashi T."/>
            <person name="Toyoda A."/>
            <person name="Oliveira C."/>
            <person name="Osipova E."/>
            <person name="Leigh N.D."/>
            <person name="Simon A."/>
            <person name="Yun M.H."/>
        </authorList>
    </citation>
    <scope>NUCLEOTIDE SEQUENCE</scope>
    <source>
        <strain evidence="2">20211129_DDA</strain>
        <tissue evidence="2">Liver</tissue>
    </source>
</reference>
<evidence type="ECO:0000256" key="1">
    <source>
        <dbReference type="SAM" id="MobiDB-lite"/>
    </source>
</evidence>
<keyword evidence="3" id="KW-1185">Reference proteome</keyword>
<dbReference type="EMBL" id="JANPWB010000013">
    <property type="protein sequence ID" value="KAJ1103993.1"/>
    <property type="molecule type" value="Genomic_DNA"/>
</dbReference>
<protein>
    <submittedName>
        <fullName evidence="2">Uncharacterized protein</fullName>
    </submittedName>
</protein>
<feature type="region of interest" description="Disordered" evidence="1">
    <location>
        <begin position="1"/>
        <end position="50"/>
    </location>
</feature>
<dbReference type="Proteomes" id="UP001066276">
    <property type="component" value="Chromosome 9"/>
</dbReference>
<proteinExistence type="predicted"/>
<sequence>MIEERPEARRARGRGSGQPGVRRSTRRGNGVEAKGAVGPSGRGGGPRRDWGCLQPRASHWDAVVTCRLPCGLEQDTTCGGSSEPRPRTAADPWAHSGGLCVLPLRPQFGRMIPWDAWMRDYAPRSERRSR</sequence>
<comment type="caution">
    <text evidence="2">The sequence shown here is derived from an EMBL/GenBank/DDBJ whole genome shotgun (WGS) entry which is preliminary data.</text>
</comment>
<gene>
    <name evidence="2" type="ORF">NDU88_001409</name>
</gene>
<organism evidence="2 3">
    <name type="scientific">Pleurodeles waltl</name>
    <name type="common">Iberian ribbed newt</name>
    <dbReference type="NCBI Taxonomy" id="8319"/>
    <lineage>
        <taxon>Eukaryota</taxon>
        <taxon>Metazoa</taxon>
        <taxon>Chordata</taxon>
        <taxon>Craniata</taxon>
        <taxon>Vertebrata</taxon>
        <taxon>Euteleostomi</taxon>
        <taxon>Amphibia</taxon>
        <taxon>Batrachia</taxon>
        <taxon>Caudata</taxon>
        <taxon>Salamandroidea</taxon>
        <taxon>Salamandridae</taxon>
        <taxon>Pleurodelinae</taxon>
        <taxon>Pleurodeles</taxon>
    </lineage>
</organism>
<evidence type="ECO:0000313" key="3">
    <source>
        <dbReference type="Proteomes" id="UP001066276"/>
    </source>
</evidence>
<evidence type="ECO:0000313" key="2">
    <source>
        <dbReference type="EMBL" id="KAJ1103993.1"/>
    </source>
</evidence>
<name>A0AAV7MSN6_PLEWA</name>
<accession>A0AAV7MSN6</accession>
<feature type="region of interest" description="Disordered" evidence="1">
    <location>
        <begin position="76"/>
        <end position="95"/>
    </location>
</feature>